<feature type="transmembrane region" description="Helical" evidence="6">
    <location>
        <begin position="243"/>
        <end position="269"/>
    </location>
</feature>
<dbReference type="HOGENOM" id="CLU_022017_0_0_9"/>
<feature type="transmembrane region" description="Helical" evidence="6">
    <location>
        <begin position="87"/>
        <end position="108"/>
    </location>
</feature>
<dbReference type="PATRIC" id="fig|695560.3.peg.1899"/>
<feature type="transmembrane region" description="Helical" evidence="6">
    <location>
        <begin position="213"/>
        <end position="237"/>
    </location>
</feature>
<keyword evidence="4 6" id="KW-1133">Transmembrane helix</keyword>
<organism evidence="7 8">
    <name type="scientific">Lactobacillus amylovorus (strain GRL 1112)</name>
    <dbReference type="NCBI Taxonomy" id="695560"/>
    <lineage>
        <taxon>Bacteria</taxon>
        <taxon>Bacillati</taxon>
        <taxon>Bacillota</taxon>
        <taxon>Bacilli</taxon>
        <taxon>Lactobacillales</taxon>
        <taxon>Lactobacillaceae</taxon>
        <taxon>Lactobacillus</taxon>
    </lineage>
</organism>
<dbReference type="InterPro" id="IPR050833">
    <property type="entry name" value="Poly_Biosynth_Transport"/>
</dbReference>
<dbReference type="AlphaFoldDB" id="E4SMU5"/>
<dbReference type="EMBL" id="CP002338">
    <property type="protein sequence ID" value="ADQ59841.1"/>
    <property type="molecule type" value="Genomic_DNA"/>
</dbReference>
<feature type="transmembrane region" description="Helical" evidence="6">
    <location>
        <begin position="290"/>
        <end position="309"/>
    </location>
</feature>
<name>E4SMU5_LACAR</name>
<dbReference type="Proteomes" id="UP000007033">
    <property type="component" value="Chromosome"/>
</dbReference>
<dbReference type="KEGG" id="lam:LA2_09670"/>
<feature type="transmembrane region" description="Helical" evidence="6">
    <location>
        <begin position="384"/>
        <end position="402"/>
    </location>
</feature>
<dbReference type="Pfam" id="PF01943">
    <property type="entry name" value="Polysacc_synt"/>
    <property type="match status" value="1"/>
</dbReference>
<feature type="transmembrane region" description="Helical" evidence="6">
    <location>
        <begin position="453"/>
        <end position="476"/>
    </location>
</feature>
<comment type="subcellular location">
    <subcellularLocation>
        <location evidence="1">Cell membrane</location>
        <topology evidence="1">Multi-pass membrane protein</topology>
    </subcellularLocation>
</comment>
<evidence type="ECO:0000256" key="2">
    <source>
        <dbReference type="ARBA" id="ARBA00022475"/>
    </source>
</evidence>
<dbReference type="CDD" id="cd13128">
    <property type="entry name" value="MATE_Wzx_like"/>
    <property type="match status" value="1"/>
</dbReference>
<proteinExistence type="predicted"/>
<keyword evidence="5 6" id="KW-0472">Membrane</keyword>
<evidence type="ECO:0000256" key="6">
    <source>
        <dbReference type="SAM" id="Phobius"/>
    </source>
</evidence>
<dbReference type="InterPro" id="IPR002797">
    <property type="entry name" value="Polysacc_synth"/>
</dbReference>
<feature type="transmembrane region" description="Helical" evidence="6">
    <location>
        <begin position="357"/>
        <end position="378"/>
    </location>
</feature>
<accession>E4SMU5</accession>
<feature type="transmembrane region" description="Helical" evidence="6">
    <location>
        <begin position="321"/>
        <end position="345"/>
    </location>
</feature>
<evidence type="ECO:0000256" key="1">
    <source>
        <dbReference type="ARBA" id="ARBA00004651"/>
    </source>
</evidence>
<evidence type="ECO:0000313" key="7">
    <source>
        <dbReference type="EMBL" id="ADQ59841.1"/>
    </source>
</evidence>
<reference evidence="7 8" key="1">
    <citation type="journal article" date="2011" name="J. Bacteriol.">
        <title>Genome sequence of Lactobacillus amylovorus GRL1112.</title>
        <authorList>
            <person name="Kant R."/>
            <person name="Paulin L."/>
            <person name="Alatalo E."/>
            <person name="de Vos W.M."/>
            <person name="Palva A."/>
        </authorList>
    </citation>
    <scope>NUCLEOTIDE SEQUENCE [LARGE SCALE GENOMIC DNA]</scope>
    <source>
        <strain evidence="7 8">GRL 1112</strain>
    </source>
</reference>
<dbReference type="PANTHER" id="PTHR30250">
    <property type="entry name" value="PST FAMILY PREDICTED COLANIC ACID TRANSPORTER"/>
    <property type="match status" value="1"/>
</dbReference>
<feature type="transmembrane region" description="Helical" evidence="6">
    <location>
        <begin position="114"/>
        <end position="136"/>
    </location>
</feature>
<dbReference type="GO" id="GO:0005886">
    <property type="term" value="C:plasma membrane"/>
    <property type="evidence" value="ECO:0007669"/>
    <property type="project" value="UniProtKB-SubCell"/>
</dbReference>
<feature type="transmembrane region" description="Helical" evidence="6">
    <location>
        <begin position="170"/>
        <end position="192"/>
    </location>
</feature>
<feature type="transmembrane region" description="Helical" evidence="6">
    <location>
        <begin position="145"/>
        <end position="164"/>
    </location>
</feature>
<evidence type="ECO:0000256" key="3">
    <source>
        <dbReference type="ARBA" id="ARBA00022692"/>
    </source>
</evidence>
<keyword evidence="2" id="KW-1003">Cell membrane</keyword>
<dbReference type="PANTHER" id="PTHR30250:SF11">
    <property type="entry name" value="O-ANTIGEN TRANSPORTER-RELATED"/>
    <property type="match status" value="1"/>
</dbReference>
<evidence type="ECO:0000256" key="4">
    <source>
        <dbReference type="ARBA" id="ARBA00022989"/>
    </source>
</evidence>
<protein>
    <submittedName>
        <fullName evidence="7">EpsN</fullName>
    </submittedName>
</protein>
<sequence>MKKHSIGFNALVNGFSNILSLFFPLITFPYISRILSVQSIGIFNFSNTYISYFILIAALGIPTYAVREGAKYRVNRDQLSKFSSQIFTINIVSTVIAYLLLFISLVVFSNLNKYITCILIFSTEILFTTLGTEWIYTIYENYSYIALRSILFKIVSILFLFLFVKSKNDYLIYAAIIAFATVGSNILNFFHAREFVDLHLTFNTNWRNHIKPILIIFANTISVTIYSISDVTLLGLLKNDYAVGIYTIATRINSAAVSALGAIITVTIPRLALLLGRRKIKDFNITLNKVINSVMILIFPAGVGLMMLSREVILLLSGPKYLRSVLSLQILCFALIISAFSRIFSDCILIPAKREKMVLKNTVITAVLNVVLNFILIPSMSYDGTSLSTVISEFCVMVLNAYDARDILKHSIRSLENLRNFVSVIIGCIGIVIVCIFCNFNCHLMLVKMALSVLFSIVVYICILILLKNTTAIRFLNKLKYRLK</sequence>
<feature type="transmembrane region" description="Helical" evidence="6">
    <location>
        <begin position="422"/>
        <end position="447"/>
    </location>
</feature>
<evidence type="ECO:0000256" key="5">
    <source>
        <dbReference type="ARBA" id="ARBA00023136"/>
    </source>
</evidence>
<feature type="transmembrane region" description="Helical" evidence="6">
    <location>
        <begin position="21"/>
        <end position="43"/>
    </location>
</feature>
<feature type="transmembrane region" description="Helical" evidence="6">
    <location>
        <begin position="49"/>
        <end position="66"/>
    </location>
</feature>
<keyword evidence="3 6" id="KW-0812">Transmembrane</keyword>
<gene>
    <name evidence="7" type="ordered locus">LA2_09670</name>
</gene>
<evidence type="ECO:0000313" key="8">
    <source>
        <dbReference type="Proteomes" id="UP000007033"/>
    </source>
</evidence>
<dbReference type="RefSeq" id="WP_013438605.1">
    <property type="nucleotide sequence ID" value="NC_014724.1"/>
</dbReference>